<proteinExistence type="predicted"/>
<dbReference type="EMBL" id="PJQY01000497">
    <property type="protein sequence ID" value="PQQ10512.1"/>
    <property type="molecule type" value="Genomic_DNA"/>
</dbReference>
<dbReference type="OrthoDB" id="248495at2759"/>
<gene>
    <name evidence="1" type="ORF">Pyn_33062</name>
</gene>
<reference evidence="1 2" key="1">
    <citation type="submission" date="2018-02" db="EMBL/GenBank/DDBJ databases">
        <title>Draft genome of wild Prunus yedoensis var. nudiflora.</title>
        <authorList>
            <person name="Baek S."/>
            <person name="Kim J.-H."/>
            <person name="Choi K."/>
            <person name="Kim G.-B."/>
            <person name="Cho A."/>
            <person name="Jang H."/>
            <person name="Shin C.-H."/>
            <person name="Yu H.-J."/>
            <person name="Mun J.-H."/>
        </authorList>
    </citation>
    <scope>NUCLEOTIDE SEQUENCE [LARGE SCALE GENOMIC DNA]</scope>
    <source>
        <strain evidence="2">cv. Jeju island</strain>
        <tissue evidence="1">Leaf</tissue>
    </source>
</reference>
<comment type="caution">
    <text evidence="1">The sequence shown here is derived from an EMBL/GenBank/DDBJ whole genome shotgun (WGS) entry which is preliminary data.</text>
</comment>
<evidence type="ECO:0000313" key="2">
    <source>
        <dbReference type="Proteomes" id="UP000250321"/>
    </source>
</evidence>
<evidence type="ECO:0000313" key="1">
    <source>
        <dbReference type="EMBL" id="PQQ10512.1"/>
    </source>
</evidence>
<keyword evidence="2" id="KW-1185">Reference proteome</keyword>
<accession>A0A314YQF7</accession>
<sequence>MQENRPWTFQVDTYGLCVVVHLMLHNSYMEIEKKLSPEVVTFINPSHLLKDIGMLNSGGIYLQNCLTVAPALMTRSCCRI</sequence>
<keyword evidence="1" id="KW-0418">Kinase</keyword>
<dbReference type="Gene3D" id="1.10.510.10">
    <property type="entry name" value="Transferase(Phosphotransferase) domain 1"/>
    <property type="match status" value="1"/>
</dbReference>
<keyword evidence="1" id="KW-0808">Transferase</keyword>
<dbReference type="GO" id="GO:0016301">
    <property type="term" value="F:kinase activity"/>
    <property type="evidence" value="ECO:0007669"/>
    <property type="project" value="UniProtKB-KW"/>
</dbReference>
<protein>
    <submittedName>
        <fullName evidence="1">Mitotic checkpoint serine/threonine-protein kinase BUB1</fullName>
    </submittedName>
</protein>
<dbReference type="STRING" id="2094558.A0A314YQF7"/>
<dbReference type="Proteomes" id="UP000250321">
    <property type="component" value="Unassembled WGS sequence"/>
</dbReference>
<dbReference type="AlphaFoldDB" id="A0A314YQF7"/>
<organism evidence="1 2">
    <name type="scientific">Prunus yedoensis var. nudiflora</name>
    <dbReference type="NCBI Taxonomy" id="2094558"/>
    <lineage>
        <taxon>Eukaryota</taxon>
        <taxon>Viridiplantae</taxon>
        <taxon>Streptophyta</taxon>
        <taxon>Embryophyta</taxon>
        <taxon>Tracheophyta</taxon>
        <taxon>Spermatophyta</taxon>
        <taxon>Magnoliopsida</taxon>
        <taxon>eudicotyledons</taxon>
        <taxon>Gunneridae</taxon>
        <taxon>Pentapetalae</taxon>
        <taxon>rosids</taxon>
        <taxon>fabids</taxon>
        <taxon>Rosales</taxon>
        <taxon>Rosaceae</taxon>
        <taxon>Amygdaloideae</taxon>
        <taxon>Amygdaleae</taxon>
        <taxon>Prunus</taxon>
    </lineage>
</organism>
<name>A0A314YQF7_PRUYE</name>